<keyword evidence="2" id="KW-1185">Reference proteome</keyword>
<gene>
    <name evidence="1" type="ORF">GQF01_32640</name>
</gene>
<comment type="caution">
    <text evidence="1">The sequence shown here is derived from an EMBL/GenBank/DDBJ whole genome shotgun (WGS) entry which is preliminary data.</text>
</comment>
<proteinExistence type="predicted"/>
<dbReference type="EMBL" id="WTUZ01000040">
    <property type="protein sequence ID" value="MZQ86868.1"/>
    <property type="molecule type" value="Genomic_DNA"/>
</dbReference>
<accession>A0A6L8V945</accession>
<reference evidence="1 2" key="1">
    <citation type="submission" date="2019-12" db="EMBL/GenBank/DDBJ databases">
        <title>Paenibacillus sp. nov. sp. isolated from soil.</title>
        <authorList>
            <person name="Kim J."/>
            <person name="Jeong S.E."/>
            <person name="Jung H.S."/>
            <person name="Jeon C.O."/>
        </authorList>
    </citation>
    <scope>NUCLEOTIDE SEQUENCE [LARGE SCALE GENOMIC DNA]</scope>
    <source>
        <strain evidence="1 2">5J-6</strain>
    </source>
</reference>
<evidence type="ECO:0000313" key="2">
    <source>
        <dbReference type="Proteomes" id="UP000481087"/>
    </source>
</evidence>
<organism evidence="1 2">
    <name type="scientific">Paenibacillus silvestris</name>
    <dbReference type="NCBI Taxonomy" id="2606219"/>
    <lineage>
        <taxon>Bacteria</taxon>
        <taxon>Bacillati</taxon>
        <taxon>Bacillota</taxon>
        <taxon>Bacilli</taxon>
        <taxon>Bacillales</taxon>
        <taxon>Paenibacillaceae</taxon>
        <taxon>Paenibacillus</taxon>
    </lineage>
</organism>
<name>A0A6L8V945_9BACL</name>
<protein>
    <submittedName>
        <fullName evidence="1">Uncharacterized protein</fullName>
    </submittedName>
</protein>
<dbReference type="AlphaFoldDB" id="A0A6L8V945"/>
<dbReference type="RefSeq" id="WP_161411346.1">
    <property type="nucleotide sequence ID" value="NZ_WTUZ01000040.1"/>
</dbReference>
<sequence length="429" mass="49373">MLHPFMGIEHWDRVGLSVEESAKRLQRIAYADRRSMRLEAGHMTARPEYEVKGALARFTWQDSEFYNQFRNRCKQLRMGVRAFEKCPDDALDTLMTKILESSNTLNLLVALFEVLKPAMIEAVNRYLSEAQPLVDEPTIHLLQHQLIDRKGQMVWGEQAIAHFMASASREEKVSAERWKLYIQALLQAAGGIDGCEDKGVVDPCLIVSTEPFQLPFTSTRDNRYQTSVVKMKGMTFEDNNEGRFLQMMLSRYFEMSPAEGVAYVHFSTEGKPWSFYHDTARHLWDEVRHCWFGEAALRSKGYDVHAIPNWTGWYDMTSQLFNDDEAYTHLTIAIEKAAMKYPPGKREEWEFCRDVVQDPLMTTFQDFDWADEVVHAGFGQKWIIDELFHGDNVKALDAAELTVAKRAVYMDSFDKEGNVPPPGGFAGNY</sequence>
<dbReference type="Proteomes" id="UP000481087">
    <property type="component" value="Unassembled WGS sequence"/>
</dbReference>
<evidence type="ECO:0000313" key="1">
    <source>
        <dbReference type="EMBL" id="MZQ86868.1"/>
    </source>
</evidence>